<protein>
    <recommendedName>
        <fullName evidence="2 3">Heme chaperone HemW</fullName>
    </recommendedName>
</protein>
<keyword evidence="3" id="KW-0963">Cytoplasm</keyword>
<proteinExistence type="inferred from homology"/>
<dbReference type="SFLD" id="SFLDF00562">
    <property type="entry name" value="HemN-like__clustered_with_heat"/>
    <property type="match status" value="1"/>
</dbReference>
<dbReference type="InterPro" id="IPR023404">
    <property type="entry name" value="rSAM_horseshoe"/>
</dbReference>
<dbReference type="GO" id="GO:0051539">
    <property type="term" value="F:4 iron, 4 sulfur cluster binding"/>
    <property type="evidence" value="ECO:0007669"/>
    <property type="project" value="UniProtKB-UniRule"/>
</dbReference>
<dbReference type="GO" id="GO:0005737">
    <property type="term" value="C:cytoplasm"/>
    <property type="evidence" value="ECO:0007669"/>
    <property type="project" value="UniProtKB-SubCell"/>
</dbReference>
<dbReference type="Proteomes" id="UP000269198">
    <property type="component" value="Unassembled WGS sequence"/>
</dbReference>
<dbReference type="Gene3D" id="3.80.30.20">
    <property type="entry name" value="tm_1862 like domain"/>
    <property type="match status" value="1"/>
</dbReference>
<dbReference type="NCBIfam" id="TIGR00539">
    <property type="entry name" value="hemN_rel"/>
    <property type="match status" value="1"/>
</dbReference>
<dbReference type="InterPro" id="IPR058240">
    <property type="entry name" value="rSAM_sf"/>
</dbReference>
<gene>
    <name evidence="5" type="ORF">EFW17_06435</name>
</gene>
<dbReference type="RefSeq" id="WP_123200348.1">
    <property type="nucleotide sequence ID" value="NZ_RJMB01000004.1"/>
</dbReference>
<dbReference type="SUPFAM" id="SSF102114">
    <property type="entry name" value="Radical SAM enzymes"/>
    <property type="match status" value="1"/>
</dbReference>
<dbReference type="PANTHER" id="PTHR13932:SF5">
    <property type="entry name" value="RADICAL S-ADENOSYL METHIONINE DOMAIN-CONTAINING PROTEIN 1, MITOCHONDRIAL"/>
    <property type="match status" value="1"/>
</dbReference>
<evidence type="ECO:0000256" key="2">
    <source>
        <dbReference type="ARBA" id="ARBA00017228"/>
    </source>
</evidence>
<dbReference type="SFLD" id="SFLDG01065">
    <property type="entry name" value="anaerobic_coproporphyrinogen-I"/>
    <property type="match status" value="2"/>
</dbReference>
<dbReference type="AlphaFoldDB" id="A0A3N0EE77"/>
<feature type="domain" description="Radical SAM core" evidence="4">
    <location>
        <begin position="24"/>
        <end position="271"/>
    </location>
</feature>
<dbReference type="PROSITE" id="PS51918">
    <property type="entry name" value="RADICAL_SAM"/>
    <property type="match status" value="1"/>
</dbReference>
<dbReference type="PANTHER" id="PTHR13932">
    <property type="entry name" value="COPROPORPHYRINIGEN III OXIDASE"/>
    <property type="match status" value="1"/>
</dbReference>
<comment type="similarity">
    <text evidence="1">Belongs to the anaerobic coproporphyrinogen-III oxidase family. HemW subfamily.</text>
</comment>
<organism evidence="5 6">
    <name type="scientific">Halostreptopolyspora alba</name>
    <dbReference type="NCBI Taxonomy" id="2487137"/>
    <lineage>
        <taxon>Bacteria</taxon>
        <taxon>Bacillati</taxon>
        <taxon>Actinomycetota</taxon>
        <taxon>Actinomycetes</taxon>
        <taxon>Streptosporangiales</taxon>
        <taxon>Nocardiopsidaceae</taxon>
        <taxon>Halostreptopolyspora</taxon>
    </lineage>
</organism>
<sequence length="410" mass="44519">MPSVALGGEPVPDDGALPEGSVAGVGRRPFGVYVHVPFCLTRCGYCDFNTYTANELRSADGEATASRETYADLAIAEIRLARQVLGSSDINVSTVFVGGGTPTLLSPEDLGRVLEAIDERFGLEPDAEVTTEANPETVDLDYLRRLRANGYTRVSFGMQSAREHVLQVLDRAHTPGRPEQCVAWARQAGFDHVNLDLIYGTPGETDADWHASLRAAIEADPDHVSAYSLIVEEGTRLAARVRRGELAEPDEDALADRYLAAEHALSAAGFHCYEVSNWARGTAARSRHNRLYWTGGDWWGVGPGAHSHVGGTRWWNVKHPAAYAARLAEGRSPGQAREVLDAEERRFERILLELRLSEGCPLELLDDAGRAAAARAVADGLLDPRAHARGRAVLTLRGRLLGDAVARELT</sequence>
<dbReference type="GO" id="GO:0006779">
    <property type="term" value="P:porphyrin-containing compound biosynthetic process"/>
    <property type="evidence" value="ECO:0007669"/>
    <property type="project" value="InterPro"/>
</dbReference>
<reference evidence="5 6" key="1">
    <citation type="submission" date="2018-11" db="EMBL/GenBank/DDBJ databases">
        <title>The genome draft of YIM 96095.</title>
        <authorList>
            <person name="Tang S.-K."/>
            <person name="Chunyu W.-X."/>
            <person name="Feng Y.-Z."/>
        </authorList>
    </citation>
    <scope>NUCLEOTIDE SEQUENCE [LARGE SCALE GENOMIC DNA]</scope>
    <source>
        <strain evidence="5 6">YIM 96095</strain>
    </source>
</reference>
<evidence type="ECO:0000256" key="1">
    <source>
        <dbReference type="ARBA" id="ARBA00006100"/>
    </source>
</evidence>
<comment type="subcellular location">
    <subcellularLocation>
        <location evidence="3">Cytoplasm</location>
    </subcellularLocation>
</comment>
<dbReference type="InterPro" id="IPR004559">
    <property type="entry name" value="HemW-like"/>
</dbReference>
<name>A0A3N0EE77_9ACTN</name>
<evidence type="ECO:0000259" key="4">
    <source>
        <dbReference type="PROSITE" id="PS51918"/>
    </source>
</evidence>
<keyword evidence="3" id="KW-0479">Metal-binding</keyword>
<dbReference type="InterPro" id="IPR007197">
    <property type="entry name" value="rSAM"/>
</dbReference>
<dbReference type="OrthoDB" id="9808022at2"/>
<keyword evidence="3" id="KW-0004">4Fe-4S</keyword>
<dbReference type="GO" id="GO:0004109">
    <property type="term" value="F:coproporphyrinogen oxidase activity"/>
    <property type="evidence" value="ECO:0007669"/>
    <property type="project" value="InterPro"/>
</dbReference>
<dbReference type="GO" id="GO:0046872">
    <property type="term" value="F:metal ion binding"/>
    <property type="evidence" value="ECO:0007669"/>
    <property type="project" value="UniProtKB-UniRule"/>
</dbReference>
<comment type="function">
    <text evidence="3">Probably acts as a heme chaperone, transferring heme to an unknown acceptor. Binds one molecule of heme per monomer, possibly covalently. Binds 1 [4Fe-4S] cluster. The cluster is coordinated with 3 cysteines and an exchangeable S-adenosyl-L-methionine.</text>
</comment>
<evidence type="ECO:0000256" key="3">
    <source>
        <dbReference type="RuleBase" id="RU364116"/>
    </source>
</evidence>
<dbReference type="EMBL" id="RJMB01000004">
    <property type="protein sequence ID" value="RNL86155.1"/>
    <property type="molecule type" value="Genomic_DNA"/>
</dbReference>
<dbReference type="SFLD" id="SFLDS00029">
    <property type="entry name" value="Radical_SAM"/>
    <property type="match status" value="2"/>
</dbReference>
<evidence type="ECO:0000313" key="6">
    <source>
        <dbReference type="Proteomes" id="UP000269198"/>
    </source>
</evidence>
<keyword evidence="3" id="KW-0949">S-adenosyl-L-methionine</keyword>
<comment type="caution">
    <text evidence="5">The sequence shown here is derived from an EMBL/GenBank/DDBJ whole genome shotgun (WGS) entry which is preliminary data.</text>
</comment>
<keyword evidence="6" id="KW-1185">Reference proteome</keyword>
<accession>A0A3N0EE77</accession>
<keyword evidence="3" id="KW-0408">Iron</keyword>
<dbReference type="InterPro" id="IPR006638">
    <property type="entry name" value="Elp3/MiaA/NifB-like_rSAM"/>
</dbReference>
<keyword evidence="3" id="KW-0349">Heme</keyword>
<dbReference type="SMART" id="SM00729">
    <property type="entry name" value="Elp3"/>
    <property type="match status" value="1"/>
</dbReference>
<evidence type="ECO:0000313" key="5">
    <source>
        <dbReference type="EMBL" id="RNL86155.1"/>
    </source>
</evidence>
<dbReference type="SFLD" id="SFLDF00288">
    <property type="entry name" value="HemN-like__clustered_with_nucl"/>
    <property type="match status" value="1"/>
</dbReference>
<keyword evidence="3" id="KW-0143">Chaperone</keyword>
<dbReference type="InterPro" id="IPR034505">
    <property type="entry name" value="Coproporphyrinogen-III_oxidase"/>
</dbReference>
<keyword evidence="3" id="KW-0411">Iron-sulfur</keyword>
<dbReference type="Pfam" id="PF04055">
    <property type="entry name" value="Radical_SAM"/>
    <property type="match status" value="1"/>
</dbReference>